<protein>
    <submittedName>
        <fullName evidence="1">Uncharacterized protein</fullName>
    </submittedName>
</protein>
<organism evidence="1">
    <name type="scientific">hydrothermal vent metagenome</name>
    <dbReference type="NCBI Taxonomy" id="652676"/>
    <lineage>
        <taxon>unclassified sequences</taxon>
        <taxon>metagenomes</taxon>
        <taxon>ecological metagenomes</taxon>
    </lineage>
</organism>
<name>A0A3B1A4Q6_9ZZZZ</name>
<proteinExistence type="predicted"/>
<reference evidence="1" key="1">
    <citation type="submission" date="2018-06" db="EMBL/GenBank/DDBJ databases">
        <authorList>
            <person name="Zhirakovskaya E."/>
        </authorList>
    </citation>
    <scope>NUCLEOTIDE SEQUENCE</scope>
</reference>
<feature type="non-terminal residue" evidence="1">
    <location>
        <position position="1"/>
    </location>
</feature>
<evidence type="ECO:0000313" key="1">
    <source>
        <dbReference type="EMBL" id="VAX00716.1"/>
    </source>
</evidence>
<accession>A0A3B1A4Q6</accession>
<dbReference type="EMBL" id="UOFS01000045">
    <property type="protein sequence ID" value="VAX00716.1"/>
    <property type="molecule type" value="Genomic_DNA"/>
</dbReference>
<gene>
    <name evidence="1" type="ORF">MNBD_GAMMA22-2849</name>
</gene>
<sequence>NTKKIRPDLIKNNLLKICLVSNRQLGSDLKRSFEDDSSDKYTKLRDASGLKEQDTALQRKLY</sequence>
<dbReference type="AlphaFoldDB" id="A0A3B1A4Q6"/>